<proteinExistence type="predicted"/>
<keyword evidence="1" id="KW-0732">Signal</keyword>
<dbReference type="EMBL" id="LR026964">
    <property type="protein sequence ID" value="VBB73329.1"/>
    <property type="molecule type" value="Genomic_DNA"/>
</dbReference>
<protein>
    <submittedName>
        <fullName evidence="2">Uncharacterized protein</fullName>
    </submittedName>
</protein>
<gene>
    <name evidence="2" type="ORF">PODCO_117675</name>
</gene>
<accession>A0ABY6RY89</accession>
<evidence type="ECO:0000256" key="1">
    <source>
        <dbReference type="SAM" id="SignalP"/>
    </source>
</evidence>
<dbReference type="Proteomes" id="UP000280685">
    <property type="component" value="Chromosome 1"/>
</dbReference>
<sequence length="153" mass="17183">MKITPIITFLAAITPGTMSAPATNRTAEGINALGFLTKRQAVRGDWTCQFFFDGSGHDALRADHAAFNRLFGGPRLTAHGGQCYVGRCNGRNFAWCNIASNTRSKYSNQRNLVADTNPYSGINCVYDYMPAYEYYWWGWEGALRFDNSDIRRC</sequence>
<feature type="chain" id="PRO_5047548596" evidence="1">
    <location>
        <begin position="20"/>
        <end position="153"/>
    </location>
</feature>
<feature type="signal peptide" evidence="1">
    <location>
        <begin position="1"/>
        <end position="19"/>
    </location>
</feature>
<name>A0ABY6RY89_PODCO</name>
<evidence type="ECO:0000313" key="2">
    <source>
        <dbReference type="EMBL" id="VBB73329.1"/>
    </source>
</evidence>
<reference evidence="2" key="1">
    <citation type="submission" date="2018-02" db="EMBL/GenBank/DDBJ databases">
        <authorList>
            <person name="Silar P."/>
        </authorList>
    </citation>
    <scope>NUCLEOTIDE SEQUENCE [LARGE SCALE GENOMIC DNA]</scope>
    <source>
        <strain evidence="2">T</strain>
    </source>
</reference>
<keyword evidence="3" id="KW-1185">Reference proteome</keyword>
<organism evidence="2 3">
    <name type="scientific">Podospora comata</name>
    <dbReference type="NCBI Taxonomy" id="48703"/>
    <lineage>
        <taxon>Eukaryota</taxon>
        <taxon>Fungi</taxon>
        <taxon>Dikarya</taxon>
        <taxon>Ascomycota</taxon>
        <taxon>Pezizomycotina</taxon>
        <taxon>Sordariomycetes</taxon>
        <taxon>Sordariomycetidae</taxon>
        <taxon>Sordariales</taxon>
        <taxon>Podosporaceae</taxon>
        <taxon>Podospora</taxon>
    </lineage>
</organism>
<evidence type="ECO:0000313" key="3">
    <source>
        <dbReference type="Proteomes" id="UP000280685"/>
    </source>
</evidence>